<proteinExistence type="predicted"/>
<dbReference type="SUPFAM" id="SSF53098">
    <property type="entry name" value="Ribonuclease H-like"/>
    <property type="match status" value="1"/>
</dbReference>
<dbReference type="InterPro" id="IPR008906">
    <property type="entry name" value="HATC_C_dom"/>
</dbReference>
<gene>
    <name evidence="4" type="primary">LOC104772795</name>
</gene>
<reference evidence="4" key="2">
    <citation type="submission" date="2025-08" db="UniProtKB">
        <authorList>
            <consortium name="RefSeq"/>
        </authorList>
    </citation>
    <scope>IDENTIFICATION</scope>
    <source>
        <tissue evidence="4">Leaf</tissue>
    </source>
</reference>
<dbReference type="Proteomes" id="UP000694864">
    <property type="component" value="Chromosome 20"/>
</dbReference>
<keyword evidence="3" id="KW-1185">Reference proteome</keyword>
<evidence type="ECO:0000313" key="3">
    <source>
        <dbReference type="Proteomes" id="UP000694864"/>
    </source>
</evidence>
<organism evidence="3 4">
    <name type="scientific">Camelina sativa</name>
    <name type="common">False flax</name>
    <name type="synonym">Myagrum sativum</name>
    <dbReference type="NCBI Taxonomy" id="90675"/>
    <lineage>
        <taxon>Eukaryota</taxon>
        <taxon>Viridiplantae</taxon>
        <taxon>Streptophyta</taxon>
        <taxon>Embryophyta</taxon>
        <taxon>Tracheophyta</taxon>
        <taxon>Spermatophyta</taxon>
        <taxon>Magnoliopsida</taxon>
        <taxon>eudicotyledons</taxon>
        <taxon>Gunneridae</taxon>
        <taxon>Pentapetalae</taxon>
        <taxon>rosids</taxon>
        <taxon>malvids</taxon>
        <taxon>Brassicales</taxon>
        <taxon>Brassicaceae</taxon>
        <taxon>Camelineae</taxon>
        <taxon>Camelina</taxon>
    </lineage>
</organism>
<sequence length="396" mass="45797">MCPTIQKDIVNCFAEELVKSVIEEMGHDVFGLLVDESADVSDKEQMAVVFRFVDKRGMVKERFMSITHVSDTASSSLKAAIDSLFAKYGLSIKKVRGQGYDGASNMRVLEYIEIEGAEDLKRSQACGLLKTNGNLSMVLQRRDQDILNAMDLVNSTKRQLQKFRDDGWNSLMNRVSSFCEEHDIEKVDMEKDFVDSRRPRNKKTGVSNMHHYKVNCLFAVLDLQLQEFNDRFNEVNTELLICASSLSPIDSFTEFDHSKFMRLSKFYPDDFTHGEYISLEQELDIYIDNVRNDERFTHLKCLGELARMLVETRKNMSHPLVYRLLKLVLILHVATATVERCFSAMKIVKSHRRNRIGDQFLNDCLVCFIEKVVFLSITNETVMKRFQDMKTRRVVL</sequence>
<dbReference type="InterPro" id="IPR025398">
    <property type="entry name" value="DUF4371"/>
</dbReference>
<dbReference type="PANTHER" id="PTHR11697">
    <property type="entry name" value="GENERAL TRANSCRIPTION FACTOR 2-RELATED ZINC FINGER PROTEIN"/>
    <property type="match status" value="1"/>
</dbReference>
<feature type="domain" description="DUF4371" evidence="2">
    <location>
        <begin position="2"/>
        <end position="107"/>
    </location>
</feature>
<evidence type="ECO:0000259" key="2">
    <source>
        <dbReference type="Pfam" id="PF14291"/>
    </source>
</evidence>
<dbReference type="InterPro" id="IPR012337">
    <property type="entry name" value="RNaseH-like_sf"/>
</dbReference>
<reference evidence="3" key="1">
    <citation type="journal article" date="2014" name="Nat. Commun.">
        <title>The emerging biofuel crop Camelina sativa retains a highly undifferentiated hexaploid genome structure.</title>
        <authorList>
            <person name="Kagale S."/>
            <person name="Koh C."/>
            <person name="Nixon J."/>
            <person name="Bollina V."/>
            <person name="Clarke W.E."/>
            <person name="Tuteja R."/>
            <person name="Spillane C."/>
            <person name="Robinson S.J."/>
            <person name="Links M.G."/>
            <person name="Clarke C."/>
            <person name="Higgins E.E."/>
            <person name="Huebert T."/>
            <person name="Sharpe A.G."/>
            <person name="Parkin I.A."/>
        </authorList>
    </citation>
    <scope>NUCLEOTIDE SEQUENCE [LARGE SCALE GENOMIC DNA]</scope>
    <source>
        <strain evidence="3">cv. DH55</strain>
    </source>
</reference>
<dbReference type="Pfam" id="PF05699">
    <property type="entry name" value="Dimer_Tnp_hAT"/>
    <property type="match status" value="1"/>
</dbReference>
<dbReference type="RefSeq" id="XP_010495672.1">
    <property type="nucleotide sequence ID" value="XM_010497370.1"/>
</dbReference>
<protein>
    <submittedName>
        <fullName evidence="4">Uncharacterized protein LOC104772795</fullName>
    </submittedName>
</protein>
<name>A0ABM0Y553_CAMSA</name>
<evidence type="ECO:0000313" key="4">
    <source>
        <dbReference type="RefSeq" id="XP_010495672.1"/>
    </source>
</evidence>
<feature type="domain" description="HAT C-terminal dimerisation" evidence="1">
    <location>
        <begin position="313"/>
        <end position="370"/>
    </location>
</feature>
<accession>A0ABM0Y553</accession>
<dbReference type="PANTHER" id="PTHR11697:SF230">
    <property type="entry name" value="ZINC FINGER, MYM DOMAIN CONTAINING 1"/>
    <property type="match status" value="1"/>
</dbReference>
<evidence type="ECO:0000259" key="1">
    <source>
        <dbReference type="Pfam" id="PF05699"/>
    </source>
</evidence>
<dbReference type="GeneID" id="104772795"/>
<dbReference type="InterPro" id="IPR055298">
    <property type="entry name" value="AtLOH3-like"/>
</dbReference>
<dbReference type="Pfam" id="PF14291">
    <property type="entry name" value="DUF4371"/>
    <property type="match status" value="1"/>
</dbReference>